<keyword evidence="7" id="KW-0479">Metal-binding</keyword>
<evidence type="ECO:0000256" key="9">
    <source>
        <dbReference type="ARBA" id="ARBA00022848"/>
    </source>
</evidence>
<evidence type="ECO:0000256" key="14">
    <source>
        <dbReference type="ARBA" id="ARBA00047827"/>
    </source>
</evidence>
<evidence type="ECO:0000256" key="1">
    <source>
        <dbReference type="ARBA" id="ARBA00001971"/>
    </source>
</evidence>
<keyword evidence="15" id="KW-0812">Transmembrane</keyword>
<feature type="transmembrane region" description="Helical" evidence="15">
    <location>
        <begin position="6"/>
        <end position="23"/>
    </location>
</feature>
<protein>
    <recommendedName>
        <fullName evidence="5">unspecific monooxygenase</fullName>
        <ecNumber evidence="5">1.14.14.1</ecNumber>
    </recommendedName>
</protein>
<evidence type="ECO:0000256" key="4">
    <source>
        <dbReference type="ARBA" id="ARBA00010617"/>
    </source>
</evidence>
<dbReference type="AlphaFoldDB" id="A0A4C1ZDS7"/>
<accession>A0A4C1ZDS7</accession>
<gene>
    <name evidence="16" type="primary">CYP6K1</name>
    <name evidence="16" type="ORF">EVAR_83533_1</name>
</gene>
<dbReference type="SUPFAM" id="SSF48264">
    <property type="entry name" value="Cytochrome P450"/>
    <property type="match status" value="1"/>
</dbReference>
<comment type="caution">
    <text evidence="16">The sequence shown here is derived from an EMBL/GenBank/DDBJ whole genome shotgun (WGS) entry which is preliminary data.</text>
</comment>
<keyword evidence="13 15" id="KW-0472">Membrane</keyword>
<dbReference type="GO" id="GO:0005789">
    <property type="term" value="C:endoplasmic reticulum membrane"/>
    <property type="evidence" value="ECO:0007669"/>
    <property type="project" value="UniProtKB-SubCell"/>
</dbReference>
<evidence type="ECO:0000256" key="8">
    <source>
        <dbReference type="ARBA" id="ARBA00022824"/>
    </source>
</evidence>
<evidence type="ECO:0000256" key="12">
    <source>
        <dbReference type="ARBA" id="ARBA00023033"/>
    </source>
</evidence>
<evidence type="ECO:0000256" key="2">
    <source>
        <dbReference type="ARBA" id="ARBA00004174"/>
    </source>
</evidence>
<evidence type="ECO:0000256" key="5">
    <source>
        <dbReference type="ARBA" id="ARBA00012109"/>
    </source>
</evidence>
<evidence type="ECO:0000256" key="15">
    <source>
        <dbReference type="SAM" id="Phobius"/>
    </source>
</evidence>
<dbReference type="STRING" id="151549.A0A4C1ZDS7"/>
<evidence type="ECO:0000313" key="16">
    <source>
        <dbReference type="EMBL" id="GBP85920.1"/>
    </source>
</evidence>
<organism evidence="16 17">
    <name type="scientific">Eumeta variegata</name>
    <name type="common">Bagworm moth</name>
    <name type="synonym">Eumeta japonica</name>
    <dbReference type="NCBI Taxonomy" id="151549"/>
    <lineage>
        <taxon>Eukaryota</taxon>
        <taxon>Metazoa</taxon>
        <taxon>Ecdysozoa</taxon>
        <taxon>Arthropoda</taxon>
        <taxon>Hexapoda</taxon>
        <taxon>Insecta</taxon>
        <taxon>Pterygota</taxon>
        <taxon>Neoptera</taxon>
        <taxon>Endopterygota</taxon>
        <taxon>Lepidoptera</taxon>
        <taxon>Glossata</taxon>
        <taxon>Ditrysia</taxon>
        <taxon>Tineoidea</taxon>
        <taxon>Psychidae</taxon>
        <taxon>Oiketicinae</taxon>
        <taxon>Eumeta</taxon>
    </lineage>
</organism>
<evidence type="ECO:0000256" key="3">
    <source>
        <dbReference type="ARBA" id="ARBA00004406"/>
    </source>
</evidence>
<dbReference type="EMBL" id="BGZK01001768">
    <property type="protein sequence ID" value="GBP85920.1"/>
    <property type="molecule type" value="Genomic_DNA"/>
</dbReference>
<evidence type="ECO:0000256" key="10">
    <source>
        <dbReference type="ARBA" id="ARBA00023002"/>
    </source>
</evidence>
<evidence type="ECO:0000256" key="6">
    <source>
        <dbReference type="ARBA" id="ARBA00022617"/>
    </source>
</evidence>
<dbReference type="PANTHER" id="PTHR24292:SF54">
    <property type="entry name" value="CYP9F3-RELATED"/>
    <property type="match status" value="1"/>
</dbReference>
<dbReference type="GO" id="GO:0020037">
    <property type="term" value="F:heme binding"/>
    <property type="evidence" value="ECO:0007669"/>
    <property type="project" value="InterPro"/>
</dbReference>
<dbReference type="EC" id="1.14.14.1" evidence="5"/>
<evidence type="ECO:0000256" key="13">
    <source>
        <dbReference type="ARBA" id="ARBA00023136"/>
    </source>
</evidence>
<dbReference type="GO" id="GO:0005506">
    <property type="term" value="F:iron ion binding"/>
    <property type="evidence" value="ECO:0007669"/>
    <property type="project" value="InterPro"/>
</dbReference>
<comment type="similarity">
    <text evidence="4">Belongs to the cytochrome P450 family.</text>
</comment>
<comment type="cofactor">
    <cofactor evidence="1">
        <name>heme</name>
        <dbReference type="ChEBI" id="CHEBI:30413"/>
    </cofactor>
</comment>
<reference evidence="16 17" key="1">
    <citation type="journal article" date="2019" name="Commun. Biol.">
        <title>The bagworm genome reveals a unique fibroin gene that provides high tensile strength.</title>
        <authorList>
            <person name="Kono N."/>
            <person name="Nakamura H."/>
            <person name="Ohtoshi R."/>
            <person name="Tomita M."/>
            <person name="Numata K."/>
            <person name="Arakawa K."/>
        </authorList>
    </citation>
    <scope>NUCLEOTIDE SEQUENCE [LARGE SCALE GENOMIC DNA]</scope>
</reference>
<evidence type="ECO:0000313" key="17">
    <source>
        <dbReference type="Proteomes" id="UP000299102"/>
    </source>
</evidence>
<dbReference type="Pfam" id="PF00067">
    <property type="entry name" value="p450"/>
    <property type="match status" value="1"/>
</dbReference>
<dbReference type="PANTHER" id="PTHR24292">
    <property type="entry name" value="CYTOCHROME P450"/>
    <property type="match status" value="1"/>
</dbReference>
<keyword evidence="10" id="KW-0560">Oxidoreductase</keyword>
<keyword evidence="12" id="KW-0503">Monooxygenase</keyword>
<keyword evidence="9" id="KW-0492">Microsome</keyword>
<dbReference type="OrthoDB" id="2789670at2759"/>
<keyword evidence="8" id="KW-0256">Endoplasmic reticulum</keyword>
<proteinExistence type="inferred from homology"/>
<dbReference type="Proteomes" id="UP000299102">
    <property type="component" value="Unassembled WGS sequence"/>
</dbReference>
<sequence>MFLVLWVLGVLLLVFLTWLFLRWRRVRRFWAERGVPHTAPNPLFGSLAFLRHENPSVWMRNQMKVHPGPYFGMWCFWKPALVVQSPELARRVLVKDADVFRDRFLSSGTSDPIGSLNIFTVNDPLWTTLRRRLTSAFTAAKLRIIQPLIKVKTDDLVGRIRRDYLDGKNGDSLNLKVPKGQWKKPVRLFFVVKQAQMEPSKKVVVTVIRNSAKCESEYELTHDGYSAFLKRRCLQNIRRPDQNVVQCTVPPRQSRGTNTSKLMNL</sequence>
<keyword evidence="15" id="KW-1133">Transmembrane helix</keyword>
<dbReference type="InterPro" id="IPR050476">
    <property type="entry name" value="Insect_CytP450_Detox"/>
</dbReference>
<keyword evidence="11" id="KW-0408">Iron</keyword>
<dbReference type="Gene3D" id="1.10.630.10">
    <property type="entry name" value="Cytochrome P450"/>
    <property type="match status" value="1"/>
</dbReference>
<comment type="catalytic activity">
    <reaction evidence="14">
        <text>an organic molecule + reduced [NADPH--hemoprotein reductase] + O2 = an alcohol + oxidized [NADPH--hemoprotein reductase] + H2O + H(+)</text>
        <dbReference type="Rhea" id="RHEA:17149"/>
        <dbReference type="Rhea" id="RHEA-COMP:11964"/>
        <dbReference type="Rhea" id="RHEA-COMP:11965"/>
        <dbReference type="ChEBI" id="CHEBI:15377"/>
        <dbReference type="ChEBI" id="CHEBI:15378"/>
        <dbReference type="ChEBI" id="CHEBI:15379"/>
        <dbReference type="ChEBI" id="CHEBI:30879"/>
        <dbReference type="ChEBI" id="CHEBI:57618"/>
        <dbReference type="ChEBI" id="CHEBI:58210"/>
        <dbReference type="ChEBI" id="CHEBI:142491"/>
        <dbReference type="EC" id="1.14.14.1"/>
    </reaction>
</comment>
<evidence type="ECO:0000256" key="7">
    <source>
        <dbReference type="ARBA" id="ARBA00022723"/>
    </source>
</evidence>
<dbReference type="GO" id="GO:0016712">
    <property type="term" value="F:oxidoreductase activity, acting on paired donors, with incorporation or reduction of molecular oxygen, reduced flavin or flavoprotein as one donor, and incorporation of one atom of oxygen"/>
    <property type="evidence" value="ECO:0007669"/>
    <property type="project" value="UniProtKB-EC"/>
</dbReference>
<comment type="subcellular location">
    <subcellularLocation>
        <location evidence="3">Endoplasmic reticulum membrane</location>
        <topology evidence="3">Peripheral membrane protein</topology>
    </subcellularLocation>
    <subcellularLocation>
        <location evidence="2">Microsome membrane</location>
        <topology evidence="2">Peripheral membrane protein</topology>
    </subcellularLocation>
</comment>
<dbReference type="InterPro" id="IPR001128">
    <property type="entry name" value="Cyt_P450"/>
</dbReference>
<keyword evidence="17" id="KW-1185">Reference proteome</keyword>
<dbReference type="InterPro" id="IPR036396">
    <property type="entry name" value="Cyt_P450_sf"/>
</dbReference>
<evidence type="ECO:0000256" key="11">
    <source>
        <dbReference type="ARBA" id="ARBA00023004"/>
    </source>
</evidence>
<name>A0A4C1ZDS7_EUMVA</name>
<keyword evidence="6" id="KW-0349">Heme</keyword>